<dbReference type="SMART" id="SM00079">
    <property type="entry name" value="PBPe"/>
    <property type="match status" value="1"/>
</dbReference>
<evidence type="ECO:0000256" key="1">
    <source>
        <dbReference type="ARBA" id="ARBA00004196"/>
    </source>
</evidence>
<dbReference type="Pfam" id="PF00497">
    <property type="entry name" value="SBP_bac_3"/>
    <property type="match status" value="1"/>
</dbReference>
<sequence>MHHLWQSLFRPIRRVAAIVLLFSATLPLPAHAQDGQSLLDDILGRGILRVGTTGDYPPFSELDQASNVYRGYEIDVVTQLAADLGVTLEFVPTTWDTLAAGIQAGKYDLAASGITLTLDRLKQVGFSKSYLDSPLLPIVRTEDAGKYAAWRDLDQDGIRIAVMSGTSAEGSAKANFAKAEIVSITAPALDYQELLAGKVDAAITDTVFIRKVLGQYADKIVAVDPDHFIEGQPNAMMTVRDDTAWLNWLNTWVEMKQQTGFFDALFDKWIADK</sequence>
<dbReference type="InterPro" id="IPR018313">
    <property type="entry name" value="SBP_3_CS"/>
</dbReference>
<proteinExistence type="inferred from homology"/>
<evidence type="ECO:0000256" key="4">
    <source>
        <dbReference type="RuleBase" id="RU003744"/>
    </source>
</evidence>
<evidence type="ECO:0000259" key="7">
    <source>
        <dbReference type="SMART" id="SM00079"/>
    </source>
</evidence>
<dbReference type="InterPro" id="IPR001320">
    <property type="entry name" value="Iontro_rcpt_C"/>
</dbReference>
<feature type="chain" id="PRO_5020756926" evidence="5">
    <location>
        <begin position="33"/>
        <end position="273"/>
    </location>
</feature>
<dbReference type="RefSeq" id="WP_166645161.1">
    <property type="nucleotide sequence ID" value="NZ_SNYW01000009.1"/>
</dbReference>
<accession>A0A4R6WQV4</accession>
<organism evidence="8 9">
    <name type="scientific">Dongia mobilis</name>
    <dbReference type="NCBI Taxonomy" id="578943"/>
    <lineage>
        <taxon>Bacteria</taxon>
        <taxon>Pseudomonadati</taxon>
        <taxon>Pseudomonadota</taxon>
        <taxon>Alphaproteobacteria</taxon>
        <taxon>Rhodospirillales</taxon>
        <taxon>Dongiaceae</taxon>
        <taxon>Dongia</taxon>
    </lineage>
</organism>
<evidence type="ECO:0000256" key="5">
    <source>
        <dbReference type="SAM" id="SignalP"/>
    </source>
</evidence>
<evidence type="ECO:0000313" key="8">
    <source>
        <dbReference type="EMBL" id="TDQ81574.1"/>
    </source>
</evidence>
<feature type="domain" description="Solute-binding protein family 3/N-terminal" evidence="6">
    <location>
        <begin position="47"/>
        <end position="273"/>
    </location>
</feature>
<dbReference type="SMART" id="SM00062">
    <property type="entry name" value="PBPb"/>
    <property type="match status" value="1"/>
</dbReference>
<comment type="caution">
    <text evidence="8">The sequence shown here is derived from an EMBL/GenBank/DDBJ whole genome shotgun (WGS) entry which is preliminary data.</text>
</comment>
<dbReference type="InterPro" id="IPR001638">
    <property type="entry name" value="Solute-binding_3/MltF_N"/>
</dbReference>
<feature type="domain" description="Ionotropic glutamate receptor C-terminal" evidence="7">
    <location>
        <begin position="47"/>
        <end position="272"/>
    </location>
</feature>
<dbReference type="PROSITE" id="PS01039">
    <property type="entry name" value="SBP_BACTERIAL_3"/>
    <property type="match status" value="1"/>
</dbReference>
<evidence type="ECO:0000259" key="6">
    <source>
        <dbReference type="SMART" id="SM00062"/>
    </source>
</evidence>
<keyword evidence="9" id="KW-1185">Reference proteome</keyword>
<evidence type="ECO:0000256" key="3">
    <source>
        <dbReference type="ARBA" id="ARBA00022729"/>
    </source>
</evidence>
<keyword evidence="3 5" id="KW-0732">Signal</keyword>
<feature type="signal peptide" evidence="5">
    <location>
        <begin position="1"/>
        <end position="32"/>
    </location>
</feature>
<dbReference type="PANTHER" id="PTHR35936">
    <property type="entry name" value="MEMBRANE-BOUND LYTIC MUREIN TRANSGLYCOSYLASE F"/>
    <property type="match status" value="1"/>
</dbReference>
<dbReference type="GO" id="GO:0030313">
    <property type="term" value="C:cell envelope"/>
    <property type="evidence" value="ECO:0007669"/>
    <property type="project" value="UniProtKB-SubCell"/>
</dbReference>
<protein>
    <submittedName>
        <fullName evidence="8">Amino acid ABC transporter substrate-binding protein (PAAT family)</fullName>
    </submittedName>
</protein>
<dbReference type="GO" id="GO:0016020">
    <property type="term" value="C:membrane"/>
    <property type="evidence" value="ECO:0007669"/>
    <property type="project" value="InterPro"/>
</dbReference>
<dbReference type="PANTHER" id="PTHR35936:SF19">
    <property type="entry name" value="AMINO-ACID-BINDING PROTEIN YXEM-RELATED"/>
    <property type="match status" value="1"/>
</dbReference>
<dbReference type="SUPFAM" id="SSF53850">
    <property type="entry name" value="Periplasmic binding protein-like II"/>
    <property type="match status" value="1"/>
</dbReference>
<gene>
    <name evidence="8" type="ORF">A8950_2643</name>
</gene>
<comment type="subcellular location">
    <subcellularLocation>
        <location evidence="1">Cell envelope</location>
    </subcellularLocation>
</comment>
<evidence type="ECO:0000256" key="2">
    <source>
        <dbReference type="ARBA" id="ARBA00010333"/>
    </source>
</evidence>
<dbReference type="Gene3D" id="3.40.190.10">
    <property type="entry name" value="Periplasmic binding protein-like II"/>
    <property type="match status" value="2"/>
</dbReference>
<reference evidence="8 9" key="1">
    <citation type="submission" date="2019-03" db="EMBL/GenBank/DDBJ databases">
        <title>Genomic Encyclopedia of Type Strains, Phase III (KMG-III): the genomes of soil and plant-associated and newly described type strains.</title>
        <authorList>
            <person name="Whitman W."/>
        </authorList>
    </citation>
    <scope>NUCLEOTIDE SEQUENCE [LARGE SCALE GENOMIC DNA]</scope>
    <source>
        <strain evidence="8 9">CGMCC 1.7660</strain>
    </source>
</reference>
<dbReference type="Proteomes" id="UP000295783">
    <property type="component" value="Unassembled WGS sequence"/>
</dbReference>
<dbReference type="EMBL" id="SNYW01000009">
    <property type="protein sequence ID" value="TDQ81574.1"/>
    <property type="molecule type" value="Genomic_DNA"/>
</dbReference>
<dbReference type="AlphaFoldDB" id="A0A4R6WQV4"/>
<name>A0A4R6WQV4_9PROT</name>
<comment type="similarity">
    <text evidence="2 4">Belongs to the bacterial solute-binding protein 3 family.</text>
</comment>
<dbReference type="GO" id="GO:0015276">
    <property type="term" value="F:ligand-gated monoatomic ion channel activity"/>
    <property type="evidence" value="ECO:0007669"/>
    <property type="project" value="InterPro"/>
</dbReference>
<evidence type="ECO:0000313" key="9">
    <source>
        <dbReference type="Proteomes" id="UP000295783"/>
    </source>
</evidence>